<dbReference type="Proteomes" id="UP001472866">
    <property type="component" value="Chromosome 10"/>
</dbReference>
<proteinExistence type="predicted"/>
<keyword evidence="2" id="KW-0472">Membrane</keyword>
<evidence type="ECO:0000313" key="4">
    <source>
        <dbReference type="Proteomes" id="UP001472866"/>
    </source>
</evidence>
<dbReference type="AlphaFoldDB" id="A0AAX4PEV2"/>
<dbReference type="InterPro" id="IPR026686">
    <property type="entry name" value="UPF0708"/>
</dbReference>
<evidence type="ECO:0008006" key="5">
    <source>
        <dbReference type="Google" id="ProtNLM"/>
    </source>
</evidence>
<keyword evidence="2" id="KW-1133">Transmembrane helix</keyword>
<accession>A0AAX4PEV2</accession>
<evidence type="ECO:0000256" key="2">
    <source>
        <dbReference type="SAM" id="Phobius"/>
    </source>
</evidence>
<dbReference type="Pfam" id="PF14937">
    <property type="entry name" value="DUF4500"/>
    <property type="match status" value="1"/>
</dbReference>
<sequence>MASSGNKGGPTPGPPRPEQVEGAFFRGGSSLFRAVNFEVYAKGSRSVAILGSMLLLVSVGIIANIDPKPNKPSGARKRDD</sequence>
<dbReference type="EMBL" id="CP151510">
    <property type="protein sequence ID" value="WZN64571.1"/>
    <property type="molecule type" value="Genomic_DNA"/>
</dbReference>
<keyword evidence="4" id="KW-1185">Reference proteome</keyword>
<name>A0AAX4PEV2_9CHLO</name>
<feature type="compositionally biased region" description="Gly residues" evidence="1">
    <location>
        <begin position="1"/>
        <end position="10"/>
    </location>
</feature>
<feature type="region of interest" description="Disordered" evidence="1">
    <location>
        <begin position="1"/>
        <end position="22"/>
    </location>
</feature>
<evidence type="ECO:0000313" key="3">
    <source>
        <dbReference type="EMBL" id="WZN64571.1"/>
    </source>
</evidence>
<keyword evidence="2" id="KW-0812">Transmembrane</keyword>
<gene>
    <name evidence="3" type="ORF">HKI87_10g61280</name>
</gene>
<protein>
    <recommendedName>
        <fullName evidence="5">Small integral membrane protein 8</fullName>
    </recommendedName>
</protein>
<evidence type="ECO:0000256" key="1">
    <source>
        <dbReference type="SAM" id="MobiDB-lite"/>
    </source>
</evidence>
<feature type="transmembrane region" description="Helical" evidence="2">
    <location>
        <begin position="47"/>
        <end position="65"/>
    </location>
</feature>
<organism evidence="3 4">
    <name type="scientific">Chloropicon roscoffensis</name>
    <dbReference type="NCBI Taxonomy" id="1461544"/>
    <lineage>
        <taxon>Eukaryota</taxon>
        <taxon>Viridiplantae</taxon>
        <taxon>Chlorophyta</taxon>
        <taxon>Chloropicophyceae</taxon>
        <taxon>Chloropicales</taxon>
        <taxon>Chloropicaceae</taxon>
        <taxon>Chloropicon</taxon>
    </lineage>
</organism>
<reference evidence="3 4" key="1">
    <citation type="submission" date="2024-03" db="EMBL/GenBank/DDBJ databases">
        <title>Complete genome sequence of the green alga Chloropicon roscoffensis RCC1871.</title>
        <authorList>
            <person name="Lemieux C."/>
            <person name="Pombert J.-F."/>
            <person name="Otis C."/>
            <person name="Turmel M."/>
        </authorList>
    </citation>
    <scope>NUCLEOTIDE SEQUENCE [LARGE SCALE GENOMIC DNA]</scope>
    <source>
        <strain evidence="3 4">RCC1871</strain>
    </source>
</reference>